<proteinExistence type="predicted"/>
<dbReference type="GO" id="GO:0005634">
    <property type="term" value="C:nucleus"/>
    <property type="evidence" value="ECO:0007669"/>
    <property type="project" value="TreeGrafter"/>
</dbReference>
<dbReference type="EMBL" id="MU827304">
    <property type="protein sequence ID" value="KAJ7365206.1"/>
    <property type="molecule type" value="Genomic_DNA"/>
</dbReference>
<dbReference type="GO" id="GO:0000796">
    <property type="term" value="C:condensin complex"/>
    <property type="evidence" value="ECO:0007669"/>
    <property type="project" value="TreeGrafter"/>
</dbReference>
<dbReference type="PANTHER" id="PTHR16199">
    <property type="entry name" value="CONDENSIN-2 COMPLEX SUBUNIT G2"/>
    <property type="match status" value="1"/>
</dbReference>
<dbReference type="PANTHER" id="PTHR16199:SF4">
    <property type="entry name" value="CONDENSIN-2 COMPLEX SUBUNIT G2"/>
    <property type="match status" value="1"/>
</dbReference>
<comment type="caution">
    <text evidence="1">The sequence shown here is derived from an EMBL/GenBank/DDBJ whole genome shotgun (WGS) entry which is preliminary data.</text>
</comment>
<dbReference type="AlphaFoldDB" id="A0A9W9YS01"/>
<sequence length="399" mass="43783">MALEFLSWIMGEPTCRTAVQECYEKLRQIADNLRLIMATIESRLTSSESVPTTLSQSDEEFFTRKHSRRTVCQEIHLHHMEKNEDYGGAMAAMENVLVWADRVLLPIISADSDVPGLSSKATESAKRVYEEGQISCLVVHLVETVLTCVSEMVMLGMAEEKFYNHAAVFTTSLAKLGCKAVEFFPQLSKLLYQLAHSILLSDESGNVNLRGGPVSIVLTNVLQILMSCYNMEVDVLPQALLVFRPALAEVLLLTELGRHSIGVNTSLMAPLVSAVLTTIAQQSSTAGDDTDEPELPRLASFIVKMIASSQALLRSFMFEVKERVLSGALDEAIDTQTAVVALLGALQGTAETNVIKTCALHISERLKTSDESSASEQREEFQSARLLVQSLLSKLQIAT</sequence>
<name>A0A9W9YS01_9CNID</name>
<keyword evidence="2" id="KW-1185">Reference proteome</keyword>
<organism evidence="1 2">
    <name type="scientific">Desmophyllum pertusum</name>
    <dbReference type="NCBI Taxonomy" id="174260"/>
    <lineage>
        <taxon>Eukaryota</taxon>
        <taxon>Metazoa</taxon>
        <taxon>Cnidaria</taxon>
        <taxon>Anthozoa</taxon>
        <taxon>Hexacorallia</taxon>
        <taxon>Scleractinia</taxon>
        <taxon>Caryophylliina</taxon>
        <taxon>Caryophylliidae</taxon>
        <taxon>Desmophyllum</taxon>
    </lineage>
</organism>
<dbReference type="OrthoDB" id="10062843at2759"/>
<dbReference type="Proteomes" id="UP001163046">
    <property type="component" value="Unassembled WGS sequence"/>
</dbReference>
<protein>
    <submittedName>
        <fullName evidence="1">Condensin-2 complex subunit G2</fullName>
    </submittedName>
</protein>
<evidence type="ECO:0000313" key="1">
    <source>
        <dbReference type="EMBL" id="KAJ7365206.1"/>
    </source>
</evidence>
<evidence type="ECO:0000313" key="2">
    <source>
        <dbReference type="Proteomes" id="UP001163046"/>
    </source>
</evidence>
<accession>A0A9W9YS01</accession>
<dbReference type="GO" id="GO:0000070">
    <property type="term" value="P:mitotic sister chromatid segregation"/>
    <property type="evidence" value="ECO:0007669"/>
    <property type="project" value="TreeGrafter"/>
</dbReference>
<gene>
    <name evidence="1" type="primary">NCAPG2_3</name>
    <name evidence="1" type="ORF">OS493_007857</name>
</gene>
<reference evidence="1" key="1">
    <citation type="submission" date="2023-01" db="EMBL/GenBank/DDBJ databases">
        <title>Genome assembly of the deep-sea coral Lophelia pertusa.</title>
        <authorList>
            <person name="Herrera S."/>
            <person name="Cordes E."/>
        </authorList>
    </citation>
    <scope>NUCLEOTIDE SEQUENCE</scope>
    <source>
        <strain evidence="1">USNM1676648</strain>
        <tissue evidence="1">Polyp</tissue>
    </source>
</reference>